<dbReference type="Proteomes" id="UP000541636">
    <property type="component" value="Unassembled WGS sequence"/>
</dbReference>
<reference evidence="2 3" key="1">
    <citation type="journal article" date="2017" name="Int. J. Syst. Evol. Microbiol.">
        <title>Oleiagrimonas citrea sp. nov., a marine bacterium isolated from tidal flat sediment and emended description of the genus Oleiagrimonas Fang et al. 2015 and Oleiagrimonas soli.</title>
        <authorList>
            <person name="Yang S.H."/>
            <person name="Seo H.S."/>
            <person name="Seong C.N."/>
            <person name="Kwon K.K."/>
        </authorList>
    </citation>
    <scope>NUCLEOTIDE SEQUENCE [LARGE SCALE GENOMIC DNA]</scope>
    <source>
        <strain evidence="2 3">MEBiC09124</strain>
    </source>
</reference>
<dbReference type="Pfam" id="PF10009">
    <property type="entry name" value="DUF2252"/>
    <property type="match status" value="1"/>
</dbReference>
<evidence type="ECO:0000313" key="2">
    <source>
        <dbReference type="EMBL" id="NKZ39852.1"/>
    </source>
</evidence>
<dbReference type="SUPFAM" id="SSF56112">
    <property type="entry name" value="Protein kinase-like (PK-like)"/>
    <property type="match status" value="1"/>
</dbReference>
<dbReference type="InterPro" id="IPR018721">
    <property type="entry name" value="DUF2252"/>
</dbReference>
<evidence type="ECO:0000313" key="3">
    <source>
        <dbReference type="Proteomes" id="UP000541636"/>
    </source>
</evidence>
<accession>A0A846ZPM6</accession>
<comment type="caution">
    <text evidence="2">The sequence shown here is derived from an EMBL/GenBank/DDBJ whole genome shotgun (WGS) entry which is preliminary data.</text>
</comment>
<organism evidence="2 3">
    <name type="scientific">Oleiagrimonas citrea</name>
    <dbReference type="NCBI Taxonomy" id="1665687"/>
    <lineage>
        <taxon>Bacteria</taxon>
        <taxon>Pseudomonadati</taxon>
        <taxon>Pseudomonadota</taxon>
        <taxon>Gammaproteobacteria</taxon>
        <taxon>Lysobacterales</taxon>
        <taxon>Rhodanobacteraceae</taxon>
        <taxon>Oleiagrimonas</taxon>
    </lineage>
</organism>
<name>A0A846ZPM6_9GAMM</name>
<feature type="signal peptide" evidence="1">
    <location>
        <begin position="1"/>
        <end position="20"/>
    </location>
</feature>
<dbReference type="PANTHER" id="PTHR39441:SF1">
    <property type="entry name" value="DUF2252 DOMAIN-CONTAINING PROTEIN"/>
    <property type="match status" value="1"/>
</dbReference>
<feature type="chain" id="PRO_5032372388" evidence="1">
    <location>
        <begin position="21"/>
        <end position="451"/>
    </location>
</feature>
<protein>
    <submittedName>
        <fullName evidence="2">DUF2252 domain-containing protein</fullName>
    </submittedName>
</protein>
<keyword evidence="3" id="KW-1185">Reference proteome</keyword>
<proteinExistence type="predicted"/>
<dbReference type="PANTHER" id="PTHR39441">
    <property type="entry name" value="DUF2252 DOMAIN-CONTAINING PROTEIN"/>
    <property type="match status" value="1"/>
</dbReference>
<keyword evidence="1" id="KW-0732">Signal</keyword>
<dbReference type="InterPro" id="IPR011009">
    <property type="entry name" value="Kinase-like_dom_sf"/>
</dbReference>
<dbReference type="AlphaFoldDB" id="A0A846ZPM6"/>
<dbReference type="EMBL" id="JAAZQD010000005">
    <property type="protein sequence ID" value="NKZ39852.1"/>
    <property type="molecule type" value="Genomic_DNA"/>
</dbReference>
<dbReference type="RefSeq" id="WP_168609736.1">
    <property type="nucleotide sequence ID" value="NZ_JAAZQD010000005.1"/>
</dbReference>
<evidence type="ECO:0000256" key="1">
    <source>
        <dbReference type="SAM" id="SignalP"/>
    </source>
</evidence>
<sequence>MKCLAWTLLGCLALGAAAHAAAPRSNYVIQDIYHVNHPYAAQSPQELATKMRKMSADPFAFYRGTADLFYRDVASHSSAFVNTATSRVWLDGDAHLQNFGAFRDSHGNDVFALDDFDEGYFGPYVWDVWREAVGIQLAAEQMGIGASDRDAIVDTFVEAYLDKMTDFKGNDDELDYRLTTSDTSGAVKDLIQAVGDDTRSHQLDKYTEIDNGARRFQNTAKLATVDSTRYAAIAASMTAYVESIPSSRRYASSYYTVKDIRAKLGSGIGSLGRYRYWVLIEGPSSSNDDDVILEMKQAAPSDVALANPGGMPGSAYDNQQGYRVVRTLKAQLTHADVLAGYTTIGGDPFFVHEKSPFQEDFDYTQLTSVGKWETAAEYMGKALASAHALSDKDYDDTLIPYSEDKEVADITDHHHDAFRAEVRAFADDYAQQVKDDYQSFVAAYDSGATLY</sequence>
<gene>
    <name evidence="2" type="ORF">HF690_12925</name>
</gene>